<dbReference type="Gene3D" id="1.10.10.2830">
    <property type="match status" value="1"/>
</dbReference>
<name>A0ABV1BWF3_9FIRM</name>
<dbReference type="PANTHER" id="PTHR33375:SF1">
    <property type="entry name" value="CHROMOSOME-PARTITIONING PROTEIN PARB-RELATED"/>
    <property type="match status" value="1"/>
</dbReference>
<dbReference type="InterPro" id="IPR036086">
    <property type="entry name" value="ParB/Sulfiredoxin_sf"/>
</dbReference>
<dbReference type="PANTHER" id="PTHR33375">
    <property type="entry name" value="CHROMOSOME-PARTITIONING PROTEIN PARB-RELATED"/>
    <property type="match status" value="1"/>
</dbReference>
<keyword evidence="4" id="KW-1185">Reference proteome</keyword>
<evidence type="ECO:0000259" key="2">
    <source>
        <dbReference type="Pfam" id="PF02195"/>
    </source>
</evidence>
<evidence type="ECO:0000313" key="4">
    <source>
        <dbReference type="Proteomes" id="UP001442364"/>
    </source>
</evidence>
<protein>
    <submittedName>
        <fullName evidence="3">ParB N-terminal domain-containing protein</fullName>
    </submittedName>
</protein>
<accession>A0ABV1BWF3</accession>
<feature type="region of interest" description="Disordered" evidence="1">
    <location>
        <begin position="318"/>
        <end position="340"/>
    </location>
</feature>
<dbReference type="InterPro" id="IPR003115">
    <property type="entry name" value="ParB_N"/>
</dbReference>
<dbReference type="Proteomes" id="UP001442364">
    <property type="component" value="Unassembled WGS sequence"/>
</dbReference>
<feature type="domain" description="ParB-like N-terminal" evidence="2">
    <location>
        <begin position="35"/>
        <end position="104"/>
    </location>
</feature>
<dbReference type="InterPro" id="IPR050336">
    <property type="entry name" value="Chromosome_partition/occlusion"/>
</dbReference>
<dbReference type="EMBL" id="JBBMER010000006">
    <property type="protein sequence ID" value="MEQ2380067.1"/>
    <property type="molecule type" value="Genomic_DNA"/>
</dbReference>
<sequence length="401" mass="46219">MAKKSFTAGGTKTGILNSDGGEKLKEIQAKTQYNFKYIPKDKIVSNPKNEMYAQDGINALKESILVNGLRHNLSVLYDSDKDIYRLISGERRYHAISEMDEKDYQTLFPAGIPCKVEKSDITEIDEEIMLISANHDVRESSMEVKRWEVSRLKELYEAKKLNGEIKNINAEIAKQLNISERQARKYTTAEKLIPELSELLNNNGIDLNQADKFGKLDEDAQKSILNILQKNGNIENAEFQSIKKISEERAKEAAKYKQELEEVTRELNKKNETLEILENKINEISTNTDKSNSKIDIEEELRYMTEAKNKAEKEKARLESNMEKMKQQQREKEQRKTTISDNELKRISSIAKTEQALALFESNFDIIKNNKSIIKNDTDLKIRVEILNQRLTDFINSLTNN</sequence>
<reference evidence="3 4" key="1">
    <citation type="submission" date="2024-03" db="EMBL/GenBank/DDBJ databases">
        <title>Human intestinal bacterial collection.</title>
        <authorList>
            <person name="Pauvert C."/>
            <person name="Hitch T.C.A."/>
            <person name="Clavel T."/>
        </authorList>
    </citation>
    <scope>NUCLEOTIDE SEQUENCE [LARGE SCALE GENOMIC DNA]</scope>
    <source>
        <strain evidence="3 4">CLA-AA-H255</strain>
    </source>
</reference>
<dbReference type="SUPFAM" id="SSF109709">
    <property type="entry name" value="KorB DNA-binding domain-like"/>
    <property type="match status" value="1"/>
</dbReference>
<dbReference type="SUPFAM" id="SSF110849">
    <property type="entry name" value="ParB/Sulfiredoxin"/>
    <property type="match status" value="1"/>
</dbReference>
<evidence type="ECO:0000313" key="3">
    <source>
        <dbReference type="EMBL" id="MEQ2380067.1"/>
    </source>
</evidence>
<organism evidence="3 4">
    <name type="scientific">[Lactobacillus] rogosae</name>
    <dbReference type="NCBI Taxonomy" id="706562"/>
    <lineage>
        <taxon>Bacteria</taxon>
        <taxon>Bacillati</taxon>
        <taxon>Bacillota</taxon>
        <taxon>Clostridia</taxon>
        <taxon>Lachnospirales</taxon>
        <taxon>Lachnospiraceae</taxon>
        <taxon>Lachnospira</taxon>
    </lineage>
</organism>
<gene>
    <name evidence="3" type="ORF">WMO14_09260</name>
</gene>
<dbReference type="Gene3D" id="3.90.1530.30">
    <property type="match status" value="1"/>
</dbReference>
<dbReference type="Pfam" id="PF02195">
    <property type="entry name" value="ParB_N"/>
    <property type="match status" value="1"/>
</dbReference>
<comment type="caution">
    <text evidence="3">The sequence shown here is derived from an EMBL/GenBank/DDBJ whole genome shotgun (WGS) entry which is preliminary data.</text>
</comment>
<dbReference type="RefSeq" id="WP_022501638.1">
    <property type="nucleotide sequence ID" value="NZ_DAWCMB010000229.1"/>
</dbReference>
<proteinExistence type="predicted"/>
<evidence type="ECO:0000256" key="1">
    <source>
        <dbReference type="SAM" id="MobiDB-lite"/>
    </source>
</evidence>